<sequence>MNNHFIPQYKKRDENGAFILNDKYFMVYSHTDGFTERLDYIG</sequence>
<proteinExistence type="predicted"/>
<evidence type="ECO:0000313" key="1">
    <source>
        <dbReference type="EMBL" id="SEM47155.1"/>
    </source>
</evidence>
<dbReference type="AlphaFoldDB" id="A0A1H7YMF0"/>
<protein>
    <submittedName>
        <fullName evidence="1">Uncharacterized protein</fullName>
    </submittedName>
</protein>
<dbReference type="EMBL" id="FOBV01000003">
    <property type="protein sequence ID" value="SEM47155.1"/>
    <property type="molecule type" value="Genomic_DNA"/>
</dbReference>
<name>A0A1H7YMF0_9FLAO</name>
<reference evidence="2" key="1">
    <citation type="submission" date="2016-10" db="EMBL/GenBank/DDBJ databases">
        <authorList>
            <person name="Varghese N."/>
            <person name="Submissions S."/>
        </authorList>
    </citation>
    <scope>NUCLEOTIDE SEQUENCE [LARGE SCALE GENOMIC DNA]</scope>
    <source>
        <strain evidence="2">DSM 17453</strain>
    </source>
</reference>
<organism evidence="1 2">
    <name type="scientific">Chryseobacterium taichungense</name>
    <dbReference type="NCBI Taxonomy" id="295069"/>
    <lineage>
        <taxon>Bacteria</taxon>
        <taxon>Pseudomonadati</taxon>
        <taxon>Bacteroidota</taxon>
        <taxon>Flavobacteriia</taxon>
        <taxon>Flavobacteriales</taxon>
        <taxon>Weeksellaceae</taxon>
        <taxon>Chryseobacterium group</taxon>
        <taxon>Chryseobacterium</taxon>
    </lineage>
</organism>
<gene>
    <name evidence="1" type="ORF">SAMN05421856_103410</name>
</gene>
<dbReference type="STRING" id="295069.SAMN05421856_103410"/>
<accession>A0A1H7YMF0</accession>
<evidence type="ECO:0000313" key="2">
    <source>
        <dbReference type="Proteomes" id="UP000199450"/>
    </source>
</evidence>
<dbReference type="Proteomes" id="UP000199450">
    <property type="component" value="Unassembled WGS sequence"/>
</dbReference>
<keyword evidence="2" id="KW-1185">Reference proteome</keyword>